<dbReference type="InterPro" id="IPR059081">
    <property type="entry name" value="PRRT3-4"/>
</dbReference>
<evidence type="ECO:0000256" key="1">
    <source>
        <dbReference type="ARBA" id="ARBA00004141"/>
    </source>
</evidence>
<accession>A0AAN8PEB9</accession>
<keyword evidence="3 8" id="KW-0812">Transmembrane</keyword>
<feature type="compositionally biased region" description="Basic residues" evidence="7">
    <location>
        <begin position="1010"/>
        <end position="1019"/>
    </location>
</feature>
<feature type="compositionally biased region" description="Low complexity" evidence="7">
    <location>
        <begin position="324"/>
        <end position="346"/>
    </location>
</feature>
<dbReference type="PANTHER" id="PTHR35578">
    <property type="entry name" value="PROLINE-RICH TRANSMEMBRANE PROTEIN 4-RELATED"/>
    <property type="match status" value="1"/>
</dbReference>
<feature type="region of interest" description="Disordered" evidence="7">
    <location>
        <begin position="255"/>
        <end position="346"/>
    </location>
</feature>
<feature type="compositionally biased region" description="Basic and acidic residues" evidence="7">
    <location>
        <begin position="261"/>
        <end position="270"/>
    </location>
</feature>
<feature type="compositionally biased region" description="Basic and acidic residues" evidence="7">
    <location>
        <begin position="200"/>
        <end position="211"/>
    </location>
</feature>
<feature type="transmembrane region" description="Helical" evidence="8">
    <location>
        <begin position="541"/>
        <end position="565"/>
    </location>
</feature>
<dbReference type="PANTHER" id="PTHR35578:SF6">
    <property type="entry name" value="PROLINE-RICH TRANSMEMBRANE PROTEIN 4"/>
    <property type="match status" value="1"/>
</dbReference>
<name>A0AAN8PEB9_POLSC</name>
<feature type="compositionally biased region" description="Basic and acidic residues" evidence="7">
    <location>
        <begin position="1000"/>
        <end position="1009"/>
    </location>
</feature>
<feature type="transmembrane region" description="Helical" evidence="8">
    <location>
        <begin position="471"/>
        <end position="489"/>
    </location>
</feature>
<reference evidence="10 11" key="1">
    <citation type="submission" date="2023-10" db="EMBL/GenBank/DDBJ databases">
        <title>Genomes of two closely related lineages of the louse Polyplax serrata with different host specificities.</title>
        <authorList>
            <person name="Martinu J."/>
            <person name="Tarabai H."/>
            <person name="Stefka J."/>
            <person name="Hypsa V."/>
        </authorList>
    </citation>
    <scope>NUCLEOTIDE SEQUENCE [LARGE SCALE GENOMIC DNA]</scope>
    <source>
        <strain evidence="10">HR10_N</strain>
    </source>
</reference>
<evidence type="ECO:0000256" key="5">
    <source>
        <dbReference type="ARBA" id="ARBA00022989"/>
    </source>
</evidence>
<keyword evidence="4" id="KW-0732">Signal</keyword>
<sequence>MDLTGSSLSSASINPDESSTLKAALFNSERILSTEPTIFHYPSTVIGGADSGGWVRKRKAVPTSSTPVESTPEKPPSFLNQIPAKHVAYRDVSNSHYPSSSPRYPPQIPSYAPPSRTGFFTPPLPPEYLNPFAGKPTLRGSNSESNSNNARRPVPPPPLFRHQYESKERVPFPPPDFMVPELKPSGKKALNTPSRPSSHHIPESAYKEVPVHPEVNNGNSNSNKDVSGQTSVRQTNDTDFDFVPILHYPSLTRILSGSSGRKHDSPDLGDRYSGPNSRHGHHNYEHMSKSLPNLRKDFNFVPNYPREETPKPQDTFKTPEKAEASASASQATASPPSSISTSAPVTVPTTTTAAAAAVMPAAPNRTQDMTDDLGVAKHPEGDTKTVETEESDMSNVAEAYNPYDRQHPTMDGDVYDSESHQVNDKNSLYLWVVAWDIHVYLIASLFTLLFVYAVYNLILMKFYKHLLSRPYYISIHVIIALIGILRAVYLFHDAYNTTRSYPEPISHLLLNITCPLLTTAFAIMFLYLIKTADVSPFNTSFLKHPICLILMSLTHLALCVCLDVTSDLTFDVSGMKYLPLVCQCIYILFCIILGGSYLYIYKTLANAASRKQVEMFGSLYTTTSEMHKNRPAALCLAIRITLAVAMLVLLMAAVQVYGIFGVPVGLHDSYSFLDPQNQNMQRWVWWAYHFSVRLIEIAICYLLSWAAMQRLNNEVDEKETNSQNSTTGLALFPCGPCRNAEENIDDIYPAVCNTNQAIHNYSLRTGKRVYDDSFPLNNITGDMAKTPIPTFENPDHVNNSYDRRKSKRHNGNLPWHLSQNQSNNYDEIGPGSEIIEIKDALTRKGLSSLNRSDSDASRNSHIPAHVSYESIGYHSGNFQARHMGVENGHFDYDKDTISENGSNLSKADSRCFESDAYDSNRGSFTVGHKKLHRSHDHRGSHGMKKSGTLMAFPPGEKRRMTSREGVQTLREGRDRVERQSPSSMLVDENGFVRFRSLADAERISEENSRRSGHGKKSLPRRSGNEDRIPR</sequence>
<feature type="compositionally biased region" description="Polar residues" evidence="7">
    <location>
        <begin position="216"/>
        <end position="233"/>
    </location>
</feature>
<evidence type="ECO:0000256" key="3">
    <source>
        <dbReference type="ARBA" id="ARBA00022692"/>
    </source>
</evidence>
<dbReference type="AlphaFoldDB" id="A0AAN8PEB9"/>
<feature type="domain" description="Proline-rich transmembrane protein 3/4" evidence="9">
    <location>
        <begin position="430"/>
        <end position="713"/>
    </location>
</feature>
<feature type="transmembrane region" description="Helical" evidence="8">
    <location>
        <begin position="428"/>
        <end position="459"/>
    </location>
</feature>
<keyword evidence="5 8" id="KW-1133">Transmembrane helix</keyword>
<feature type="transmembrane region" description="Helical" evidence="8">
    <location>
        <begin position="636"/>
        <end position="663"/>
    </location>
</feature>
<feature type="region of interest" description="Disordered" evidence="7">
    <location>
        <begin position="1000"/>
        <end position="1030"/>
    </location>
</feature>
<feature type="compositionally biased region" description="Basic and acidic residues" evidence="7">
    <location>
        <begin position="282"/>
        <end position="298"/>
    </location>
</feature>
<evidence type="ECO:0000256" key="2">
    <source>
        <dbReference type="ARBA" id="ARBA00022553"/>
    </source>
</evidence>
<feature type="transmembrane region" description="Helical" evidence="8">
    <location>
        <begin position="577"/>
        <end position="601"/>
    </location>
</feature>
<protein>
    <recommendedName>
        <fullName evidence="9">Proline-rich transmembrane protein 3/4 domain-containing protein</fullName>
    </recommendedName>
</protein>
<keyword evidence="2" id="KW-0597">Phosphoprotein</keyword>
<dbReference type="EMBL" id="JAWJWE010000003">
    <property type="protein sequence ID" value="KAK6639881.1"/>
    <property type="molecule type" value="Genomic_DNA"/>
</dbReference>
<feature type="region of interest" description="Disordered" evidence="7">
    <location>
        <begin position="785"/>
        <end position="826"/>
    </location>
</feature>
<comment type="subcellular location">
    <subcellularLocation>
        <location evidence="1">Membrane</location>
        <topology evidence="1">Multi-pass membrane protein</topology>
    </subcellularLocation>
</comment>
<gene>
    <name evidence="10" type="ORF">RUM43_008156</name>
</gene>
<evidence type="ECO:0000256" key="6">
    <source>
        <dbReference type="ARBA" id="ARBA00023136"/>
    </source>
</evidence>
<evidence type="ECO:0000256" key="4">
    <source>
        <dbReference type="ARBA" id="ARBA00022729"/>
    </source>
</evidence>
<evidence type="ECO:0000256" key="7">
    <source>
        <dbReference type="SAM" id="MobiDB-lite"/>
    </source>
</evidence>
<comment type="caution">
    <text evidence="10">The sequence shown here is derived from an EMBL/GenBank/DDBJ whole genome shotgun (WGS) entry which is preliminary data.</text>
</comment>
<keyword evidence="6 8" id="KW-0472">Membrane</keyword>
<evidence type="ECO:0000256" key="8">
    <source>
        <dbReference type="SAM" id="Phobius"/>
    </source>
</evidence>
<evidence type="ECO:0000259" key="9">
    <source>
        <dbReference type="Pfam" id="PF25987"/>
    </source>
</evidence>
<proteinExistence type="predicted"/>
<feature type="region of interest" description="Disordered" evidence="7">
    <location>
        <begin position="93"/>
        <end position="233"/>
    </location>
</feature>
<feature type="compositionally biased region" description="Pro residues" evidence="7">
    <location>
        <begin position="103"/>
        <end position="112"/>
    </location>
</feature>
<dbReference type="Pfam" id="PF25987">
    <property type="entry name" value="PRRT3"/>
    <property type="match status" value="1"/>
</dbReference>
<dbReference type="Proteomes" id="UP001372834">
    <property type="component" value="Unassembled WGS sequence"/>
</dbReference>
<feature type="region of interest" description="Disordered" evidence="7">
    <location>
        <begin position="929"/>
        <end position="984"/>
    </location>
</feature>
<feature type="region of interest" description="Disordered" evidence="7">
    <location>
        <begin position="57"/>
        <end position="80"/>
    </location>
</feature>
<evidence type="ECO:0000313" key="10">
    <source>
        <dbReference type="EMBL" id="KAK6639881.1"/>
    </source>
</evidence>
<evidence type="ECO:0000313" key="11">
    <source>
        <dbReference type="Proteomes" id="UP001372834"/>
    </source>
</evidence>
<feature type="compositionally biased region" description="Basic residues" evidence="7">
    <location>
        <begin position="929"/>
        <end position="944"/>
    </location>
</feature>
<dbReference type="InterPro" id="IPR052836">
    <property type="entry name" value="PRRT_domain-containing"/>
</dbReference>
<organism evidence="10 11">
    <name type="scientific">Polyplax serrata</name>
    <name type="common">Common mouse louse</name>
    <dbReference type="NCBI Taxonomy" id="468196"/>
    <lineage>
        <taxon>Eukaryota</taxon>
        <taxon>Metazoa</taxon>
        <taxon>Ecdysozoa</taxon>
        <taxon>Arthropoda</taxon>
        <taxon>Hexapoda</taxon>
        <taxon>Insecta</taxon>
        <taxon>Pterygota</taxon>
        <taxon>Neoptera</taxon>
        <taxon>Paraneoptera</taxon>
        <taxon>Psocodea</taxon>
        <taxon>Troctomorpha</taxon>
        <taxon>Phthiraptera</taxon>
        <taxon>Anoplura</taxon>
        <taxon>Polyplacidae</taxon>
        <taxon>Polyplax</taxon>
    </lineage>
</organism>
<feature type="transmembrane region" description="Helical" evidence="8">
    <location>
        <begin position="509"/>
        <end position="529"/>
    </location>
</feature>
<feature type="transmembrane region" description="Helical" evidence="8">
    <location>
        <begin position="683"/>
        <end position="703"/>
    </location>
</feature>